<evidence type="ECO:0000313" key="10">
    <source>
        <dbReference type="Proteomes" id="UP000092574"/>
    </source>
</evidence>
<keyword evidence="5 7" id="KW-1133">Transmembrane helix</keyword>
<feature type="domain" description="ABC transmembrane type-1" evidence="8">
    <location>
        <begin position="78"/>
        <end position="267"/>
    </location>
</feature>
<name>A0A1C7I968_9FIRM</name>
<dbReference type="STRING" id="1796616.A4V09_10490"/>
<dbReference type="AlphaFoldDB" id="A0A1C7I968"/>
<keyword evidence="6 7" id="KW-0472">Membrane</keyword>
<dbReference type="Proteomes" id="UP000092574">
    <property type="component" value="Chromosome"/>
</dbReference>
<dbReference type="KEGG" id="byl:A4V09_10490"/>
<comment type="subcellular location">
    <subcellularLocation>
        <location evidence="1 7">Cell membrane</location>
        <topology evidence="1 7">Multi-pass membrane protein</topology>
    </subcellularLocation>
</comment>
<comment type="similarity">
    <text evidence="7">Belongs to the binding-protein-dependent transport system permease family.</text>
</comment>
<sequence length="282" mass="31308">MAGTDRKSKKISRGHIFIYLVLILGSVVMIFPFLWMILTSFKTVPETTLVPPTFFPESFQNTAAYIQVTNSLPFLKLYYNTLMMIFIRVICAVVFSSMAAYAFAKVHFPLKNLCFALVVSQLMFPAQVFILPQYEMISAIGKTDSIFALVFPGLVSAFGTFFLRQTYMGIPDDLIEAARIDGCGQFRTFASIAFPLTKTAIAALAVFTALFAYADLMWPLIVNTKLDMLTLSSGLSTLRGQFSVNYPNLMAGSVLAMVPMIVIYLIFQKQFIEGIALTGTKA</sequence>
<dbReference type="EMBL" id="CP015405">
    <property type="protein sequence ID" value="ANU76161.1"/>
    <property type="molecule type" value="Genomic_DNA"/>
</dbReference>
<evidence type="ECO:0000256" key="4">
    <source>
        <dbReference type="ARBA" id="ARBA00022692"/>
    </source>
</evidence>
<evidence type="ECO:0000256" key="6">
    <source>
        <dbReference type="ARBA" id="ARBA00023136"/>
    </source>
</evidence>
<gene>
    <name evidence="9" type="ORF">A4V09_10490</name>
</gene>
<dbReference type="InterPro" id="IPR000515">
    <property type="entry name" value="MetI-like"/>
</dbReference>
<evidence type="ECO:0000256" key="5">
    <source>
        <dbReference type="ARBA" id="ARBA00022989"/>
    </source>
</evidence>
<dbReference type="PANTHER" id="PTHR43744">
    <property type="entry name" value="ABC TRANSPORTER PERMEASE PROTEIN MG189-RELATED-RELATED"/>
    <property type="match status" value="1"/>
</dbReference>
<keyword evidence="4 7" id="KW-0812">Transmembrane</keyword>
<feature type="transmembrane region" description="Helical" evidence="7">
    <location>
        <begin position="200"/>
        <end position="221"/>
    </location>
</feature>
<reference evidence="9" key="1">
    <citation type="submission" date="2017-04" db="EMBL/GenBank/DDBJ databases">
        <title>Complete Genome Sequences of Twelve Strains of a Stable Defined Moderately Diverse Mouse Microbiota 2 (sDMDMm2).</title>
        <authorList>
            <person name="Uchimura Y."/>
            <person name="Wyss M."/>
            <person name="Brugiroux S."/>
            <person name="Limenitakis J.P."/>
            <person name="Stecher B."/>
            <person name="McCoy K.D."/>
            <person name="Macpherson A.J."/>
        </authorList>
    </citation>
    <scope>NUCLEOTIDE SEQUENCE</scope>
    <source>
        <strain evidence="9">YL58</strain>
    </source>
</reference>
<keyword evidence="3" id="KW-1003">Cell membrane</keyword>
<dbReference type="PANTHER" id="PTHR43744:SF12">
    <property type="entry name" value="ABC TRANSPORTER PERMEASE PROTEIN MG189-RELATED"/>
    <property type="match status" value="1"/>
</dbReference>
<organism evidence="9 10">
    <name type="scientific">Blautia pseudococcoides</name>
    <dbReference type="NCBI Taxonomy" id="1796616"/>
    <lineage>
        <taxon>Bacteria</taxon>
        <taxon>Bacillati</taxon>
        <taxon>Bacillota</taxon>
        <taxon>Clostridia</taxon>
        <taxon>Lachnospirales</taxon>
        <taxon>Lachnospiraceae</taxon>
        <taxon>Blautia</taxon>
    </lineage>
</organism>
<protein>
    <submittedName>
        <fullName evidence="9">Sugar ABC transporter permease</fullName>
    </submittedName>
</protein>
<proteinExistence type="inferred from homology"/>
<feature type="transmembrane region" description="Helical" evidence="7">
    <location>
        <begin position="77"/>
        <end position="101"/>
    </location>
</feature>
<evidence type="ECO:0000313" key="9">
    <source>
        <dbReference type="EMBL" id="ANU76161.1"/>
    </source>
</evidence>
<dbReference type="Gene3D" id="1.10.3720.10">
    <property type="entry name" value="MetI-like"/>
    <property type="match status" value="1"/>
</dbReference>
<dbReference type="GO" id="GO:0055085">
    <property type="term" value="P:transmembrane transport"/>
    <property type="evidence" value="ECO:0007669"/>
    <property type="project" value="InterPro"/>
</dbReference>
<dbReference type="CDD" id="cd06261">
    <property type="entry name" value="TM_PBP2"/>
    <property type="match status" value="1"/>
</dbReference>
<feature type="transmembrane region" description="Helical" evidence="7">
    <location>
        <begin position="113"/>
        <end position="134"/>
    </location>
</feature>
<evidence type="ECO:0000259" key="8">
    <source>
        <dbReference type="PROSITE" id="PS50928"/>
    </source>
</evidence>
<feature type="transmembrane region" description="Helical" evidence="7">
    <location>
        <begin position="146"/>
        <end position="163"/>
    </location>
</feature>
<keyword evidence="2 7" id="KW-0813">Transport</keyword>
<keyword evidence="10" id="KW-1185">Reference proteome</keyword>
<evidence type="ECO:0000256" key="1">
    <source>
        <dbReference type="ARBA" id="ARBA00004651"/>
    </source>
</evidence>
<dbReference type="SUPFAM" id="SSF161098">
    <property type="entry name" value="MetI-like"/>
    <property type="match status" value="1"/>
</dbReference>
<dbReference type="RefSeq" id="WP_065542337.1">
    <property type="nucleotide sequence ID" value="NZ_CP015405.2"/>
</dbReference>
<evidence type="ECO:0000256" key="2">
    <source>
        <dbReference type="ARBA" id="ARBA00022448"/>
    </source>
</evidence>
<feature type="transmembrane region" description="Helical" evidence="7">
    <location>
        <begin position="16"/>
        <end position="38"/>
    </location>
</feature>
<dbReference type="GO" id="GO:0005886">
    <property type="term" value="C:plasma membrane"/>
    <property type="evidence" value="ECO:0007669"/>
    <property type="project" value="UniProtKB-SubCell"/>
</dbReference>
<dbReference type="OrthoDB" id="9787837at2"/>
<dbReference type="Pfam" id="PF00528">
    <property type="entry name" value="BPD_transp_1"/>
    <property type="match status" value="1"/>
</dbReference>
<evidence type="ECO:0000256" key="7">
    <source>
        <dbReference type="RuleBase" id="RU363032"/>
    </source>
</evidence>
<dbReference type="InterPro" id="IPR035906">
    <property type="entry name" value="MetI-like_sf"/>
</dbReference>
<dbReference type="PROSITE" id="PS50928">
    <property type="entry name" value="ABC_TM1"/>
    <property type="match status" value="1"/>
</dbReference>
<evidence type="ECO:0000256" key="3">
    <source>
        <dbReference type="ARBA" id="ARBA00022475"/>
    </source>
</evidence>
<feature type="transmembrane region" description="Helical" evidence="7">
    <location>
        <begin position="249"/>
        <end position="267"/>
    </location>
</feature>
<accession>A0A1C7I968</accession>